<accession>A0ABP0AU69</accession>
<organism evidence="1 2">
    <name type="scientific">Sporothrix bragantina</name>
    <dbReference type="NCBI Taxonomy" id="671064"/>
    <lineage>
        <taxon>Eukaryota</taxon>
        <taxon>Fungi</taxon>
        <taxon>Dikarya</taxon>
        <taxon>Ascomycota</taxon>
        <taxon>Pezizomycotina</taxon>
        <taxon>Sordariomycetes</taxon>
        <taxon>Sordariomycetidae</taxon>
        <taxon>Ophiostomatales</taxon>
        <taxon>Ophiostomataceae</taxon>
        <taxon>Sporothrix</taxon>
    </lineage>
</organism>
<name>A0ABP0AU69_9PEZI</name>
<dbReference type="EMBL" id="CAWUHC010000005">
    <property type="protein sequence ID" value="CAK7210823.1"/>
    <property type="molecule type" value="Genomic_DNA"/>
</dbReference>
<sequence length="247" mass="28633">MNAMARLTYDRDATVAAVRDFYDFLTRIPRWSAGDFEDAPPGGWPELTDEYLSPLGKDAIVCDLLRHLPYLSPKESDESDGDKSMVAPETHVLDYNSRNTRWWFENKRETIDGIYSPIGAGIIPSHVAVITSGSRYGSWLLIDTHDGRATDFIQQERPEKSAPDQDSPDYWRAYRTLPVAAMLEEWKQKYSSLEWVVVPNNYDDGVMYYVNDESTDQVRAIYRQHGWPDSFRRQDCRQALTEWYEAR</sequence>
<comment type="caution">
    <text evidence="1">The sequence shown here is derived from an EMBL/GenBank/DDBJ whole genome shotgun (WGS) entry which is preliminary data.</text>
</comment>
<dbReference type="Proteomes" id="UP001642406">
    <property type="component" value="Unassembled WGS sequence"/>
</dbReference>
<evidence type="ECO:0000313" key="1">
    <source>
        <dbReference type="EMBL" id="CAK7210823.1"/>
    </source>
</evidence>
<evidence type="ECO:0008006" key="3">
    <source>
        <dbReference type="Google" id="ProtNLM"/>
    </source>
</evidence>
<gene>
    <name evidence="1" type="ORF">SBRCBS47491_000908</name>
</gene>
<protein>
    <recommendedName>
        <fullName evidence="3">Knr4/Smi1-like domain-containing protein</fullName>
    </recommendedName>
</protein>
<evidence type="ECO:0000313" key="2">
    <source>
        <dbReference type="Proteomes" id="UP001642406"/>
    </source>
</evidence>
<proteinExistence type="predicted"/>
<reference evidence="1 2" key="1">
    <citation type="submission" date="2024-01" db="EMBL/GenBank/DDBJ databases">
        <authorList>
            <person name="Allen C."/>
            <person name="Tagirdzhanova G."/>
        </authorList>
    </citation>
    <scope>NUCLEOTIDE SEQUENCE [LARGE SCALE GENOMIC DNA]</scope>
</reference>
<keyword evidence="2" id="KW-1185">Reference proteome</keyword>